<dbReference type="PROSITE" id="PS51421">
    <property type="entry name" value="RAS"/>
    <property type="match status" value="1"/>
</dbReference>
<dbReference type="EMBL" id="HBGQ01014519">
    <property type="protein sequence ID" value="CAD9378879.1"/>
    <property type="molecule type" value="Transcribed_RNA"/>
</dbReference>
<dbReference type="GO" id="GO:0005525">
    <property type="term" value="F:GTP binding"/>
    <property type="evidence" value="ECO:0007669"/>
    <property type="project" value="InterPro"/>
</dbReference>
<sequence length="209" mass="23124">MADETNLAGGEPEDLFGQYTTKPSLVLRCKIVLLGDSAVGKTSLAQVFEGGVQNFPKNYNMTMGIEFVVKRVNIPDTNVVVEMYIVDCGGSAICQDLLKPHWENANAVMFVYDVSNPESFKNLGKWYDQLKQSRMETAITGVVIASKTDLADRAVAVTTQQGQQFSSERGLEFFEACATKGVVDAPFHFLAEVFHQKYGDRKADIENLH</sequence>
<dbReference type="InterPro" id="IPR001806">
    <property type="entry name" value="Small_GTPase"/>
</dbReference>
<name>A0A7S2AX03_9DINO</name>
<dbReference type="SMART" id="SM00174">
    <property type="entry name" value="RHO"/>
    <property type="match status" value="1"/>
</dbReference>
<evidence type="ECO:0000313" key="2">
    <source>
        <dbReference type="EMBL" id="CAD9378879.1"/>
    </source>
</evidence>
<dbReference type="PRINTS" id="PR00449">
    <property type="entry name" value="RASTRNSFRMNG"/>
</dbReference>
<organism evidence="2">
    <name type="scientific">Alexandrium andersonii</name>
    <dbReference type="NCBI Taxonomy" id="327968"/>
    <lineage>
        <taxon>Eukaryota</taxon>
        <taxon>Sar</taxon>
        <taxon>Alveolata</taxon>
        <taxon>Dinophyceae</taxon>
        <taxon>Gonyaulacales</taxon>
        <taxon>Pyrocystaceae</taxon>
        <taxon>Alexandrium</taxon>
    </lineage>
</organism>
<protein>
    <submittedName>
        <fullName evidence="2">Uncharacterized protein</fullName>
    </submittedName>
</protein>
<dbReference type="SMART" id="SM00173">
    <property type="entry name" value="RAS"/>
    <property type="match status" value="1"/>
</dbReference>
<dbReference type="AlphaFoldDB" id="A0A7S2AX03"/>
<dbReference type="SMART" id="SM00175">
    <property type="entry name" value="RAB"/>
    <property type="match status" value="1"/>
</dbReference>
<dbReference type="Gene3D" id="3.40.50.300">
    <property type="entry name" value="P-loop containing nucleotide triphosphate hydrolases"/>
    <property type="match status" value="1"/>
</dbReference>
<proteinExistence type="predicted"/>
<dbReference type="SUPFAM" id="SSF52540">
    <property type="entry name" value="P-loop containing nucleoside triphosphate hydrolases"/>
    <property type="match status" value="1"/>
</dbReference>
<dbReference type="Pfam" id="PF00071">
    <property type="entry name" value="Ras"/>
    <property type="match status" value="1"/>
</dbReference>
<dbReference type="PROSITE" id="PS51419">
    <property type="entry name" value="RAB"/>
    <property type="match status" value="1"/>
</dbReference>
<dbReference type="PANTHER" id="PTHR47978">
    <property type="match status" value="1"/>
</dbReference>
<dbReference type="GO" id="GO:0003924">
    <property type="term" value="F:GTPase activity"/>
    <property type="evidence" value="ECO:0007669"/>
    <property type="project" value="InterPro"/>
</dbReference>
<dbReference type="InterPro" id="IPR027417">
    <property type="entry name" value="P-loop_NTPase"/>
</dbReference>
<accession>A0A7S2AX03</accession>
<evidence type="ECO:0000256" key="1">
    <source>
        <dbReference type="ARBA" id="ARBA00022741"/>
    </source>
</evidence>
<gene>
    <name evidence="2" type="ORF">AAND1436_LOCUS7202</name>
</gene>
<keyword evidence="1" id="KW-0547">Nucleotide-binding</keyword>
<reference evidence="2" key="1">
    <citation type="submission" date="2021-01" db="EMBL/GenBank/DDBJ databases">
        <authorList>
            <person name="Corre E."/>
            <person name="Pelletier E."/>
            <person name="Niang G."/>
            <person name="Scheremetjew M."/>
            <person name="Finn R."/>
            <person name="Kale V."/>
            <person name="Holt S."/>
            <person name="Cochrane G."/>
            <person name="Meng A."/>
            <person name="Brown T."/>
            <person name="Cohen L."/>
        </authorList>
    </citation>
    <scope>NUCLEOTIDE SEQUENCE</scope>
    <source>
        <strain evidence="2">CCMP2222</strain>
    </source>
</reference>